<feature type="signal peptide" evidence="1">
    <location>
        <begin position="1"/>
        <end position="22"/>
    </location>
</feature>
<evidence type="ECO:0000313" key="2">
    <source>
        <dbReference type="EMBL" id="CAD7004253.1"/>
    </source>
</evidence>
<dbReference type="Proteomes" id="UP000606786">
    <property type="component" value="Unassembled WGS sequence"/>
</dbReference>
<reference evidence="2" key="1">
    <citation type="submission" date="2020-11" db="EMBL/GenBank/DDBJ databases">
        <authorList>
            <person name="Whitehead M."/>
        </authorList>
    </citation>
    <scope>NUCLEOTIDE SEQUENCE</scope>
    <source>
        <strain evidence="2">EGII</strain>
    </source>
</reference>
<feature type="chain" id="PRO_5032388985" evidence="1">
    <location>
        <begin position="23"/>
        <end position="89"/>
    </location>
</feature>
<organism evidence="2 3">
    <name type="scientific">Ceratitis capitata</name>
    <name type="common">Mediterranean fruit fly</name>
    <name type="synonym">Tephritis capitata</name>
    <dbReference type="NCBI Taxonomy" id="7213"/>
    <lineage>
        <taxon>Eukaryota</taxon>
        <taxon>Metazoa</taxon>
        <taxon>Ecdysozoa</taxon>
        <taxon>Arthropoda</taxon>
        <taxon>Hexapoda</taxon>
        <taxon>Insecta</taxon>
        <taxon>Pterygota</taxon>
        <taxon>Neoptera</taxon>
        <taxon>Endopterygota</taxon>
        <taxon>Diptera</taxon>
        <taxon>Brachycera</taxon>
        <taxon>Muscomorpha</taxon>
        <taxon>Tephritoidea</taxon>
        <taxon>Tephritidae</taxon>
        <taxon>Ceratitis</taxon>
        <taxon>Ceratitis</taxon>
    </lineage>
</organism>
<sequence>MMHQCSSLLQVAMLALLSECSGLKALCHATTQGDCGCSTRQRCICMLHVGCMQRDGFSFSCCQTKTHTHMAHIYTYVASDTVHMQMSFF</sequence>
<evidence type="ECO:0000256" key="1">
    <source>
        <dbReference type="SAM" id="SignalP"/>
    </source>
</evidence>
<keyword evidence="3" id="KW-1185">Reference proteome</keyword>
<protein>
    <submittedName>
        <fullName evidence="2">(Mediterranean fruit fly) hypothetical protein</fullName>
    </submittedName>
</protein>
<keyword evidence="1" id="KW-0732">Signal</keyword>
<accession>A0A811V431</accession>
<gene>
    <name evidence="2" type="ORF">CCAP1982_LOCUS12673</name>
</gene>
<name>A0A811V431_CERCA</name>
<proteinExistence type="predicted"/>
<comment type="caution">
    <text evidence="2">The sequence shown here is derived from an EMBL/GenBank/DDBJ whole genome shotgun (WGS) entry which is preliminary data.</text>
</comment>
<dbReference type="EMBL" id="CAJHJT010000034">
    <property type="protein sequence ID" value="CAD7004253.1"/>
    <property type="molecule type" value="Genomic_DNA"/>
</dbReference>
<dbReference type="AlphaFoldDB" id="A0A811V431"/>
<evidence type="ECO:0000313" key="3">
    <source>
        <dbReference type="Proteomes" id="UP000606786"/>
    </source>
</evidence>